<dbReference type="RefSeq" id="WP_091774891.1">
    <property type="nucleotide sequence ID" value="NZ_CAESCL010000060.1"/>
</dbReference>
<dbReference type="AlphaFoldDB" id="A0A1H9K574"/>
<proteinExistence type="predicted"/>
<feature type="transmembrane region" description="Helical" evidence="1">
    <location>
        <begin position="252"/>
        <end position="273"/>
    </location>
</feature>
<keyword evidence="1" id="KW-0472">Membrane</keyword>
<evidence type="ECO:0000313" key="3">
    <source>
        <dbReference type="Proteomes" id="UP000199427"/>
    </source>
</evidence>
<dbReference type="EMBL" id="FOES01000035">
    <property type="protein sequence ID" value="SEQ94005.1"/>
    <property type="molecule type" value="Genomic_DNA"/>
</dbReference>
<accession>A0A1H9K574</accession>
<dbReference type="STRING" id="571933.SAMN05216362_13528"/>
<feature type="transmembrane region" description="Helical" evidence="1">
    <location>
        <begin position="343"/>
        <end position="362"/>
    </location>
</feature>
<gene>
    <name evidence="2" type="ORF">SAMN05216362_13528</name>
</gene>
<dbReference type="InterPro" id="IPR036259">
    <property type="entry name" value="MFS_trans_sf"/>
</dbReference>
<keyword evidence="3" id="KW-1185">Reference proteome</keyword>
<dbReference type="OrthoDB" id="8477132at2"/>
<sequence length="396" mass="45050">MSSSTCKVKLITAPGFATDVTNEIKNELPSLLSYYVDDQCHWEIEHVIDPLTGSTGNTREILEAILKSIKEDQNDYLICLTDLPLFHNSKVVVSEAYEEENIAIISMPGLGSTPMVKRVRASIIQLVSEMYLGSSDEDRKKAERRLKDKIKDVGKNGLKMVDGNIIAGKKGFEKLSPIRREVPHNGEKTIDVRFTIPSKFLGGLRILTGMVRANRPWRTFPSFIKVLVVAFATGSYAVVFPSLWNLTNEYDIWRMVLLSFVSIFAMVIWIIAAHRLWEKPNNESNNLKRMLYNIATFFTLLISVVLFYVNLFILFLFAVFMIIPLSMLENKVGSAVSYANYFYIAWTVTSFATIIGALGTALESEETILTATYGYRQRQRYEQLKEKEEEKETQNT</sequence>
<keyword evidence="1" id="KW-0812">Transmembrane</keyword>
<reference evidence="2 3" key="1">
    <citation type="submission" date="2016-10" db="EMBL/GenBank/DDBJ databases">
        <authorList>
            <person name="de Groot N.N."/>
        </authorList>
    </citation>
    <scope>NUCLEOTIDE SEQUENCE [LARGE SCALE GENOMIC DNA]</scope>
    <source>
        <strain evidence="2 3">DSM 21633</strain>
    </source>
</reference>
<organism evidence="2 3">
    <name type="scientific">Piscibacillus halophilus</name>
    <dbReference type="NCBI Taxonomy" id="571933"/>
    <lineage>
        <taxon>Bacteria</taxon>
        <taxon>Bacillati</taxon>
        <taxon>Bacillota</taxon>
        <taxon>Bacilli</taxon>
        <taxon>Bacillales</taxon>
        <taxon>Bacillaceae</taxon>
        <taxon>Piscibacillus</taxon>
    </lineage>
</organism>
<evidence type="ECO:0000256" key="1">
    <source>
        <dbReference type="SAM" id="Phobius"/>
    </source>
</evidence>
<feature type="transmembrane region" description="Helical" evidence="1">
    <location>
        <begin position="222"/>
        <end position="240"/>
    </location>
</feature>
<feature type="transmembrane region" description="Helical" evidence="1">
    <location>
        <begin position="294"/>
        <end position="323"/>
    </location>
</feature>
<name>A0A1H9K574_9BACI</name>
<protein>
    <recommendedName>
        <fullName evidence="4">5,10-methylene-tetrahydrofolate dehydrogenase</fullName>
    </recommendedName>
</protein>
<dbReference type="Proteomes" id="UP000199427">
    <property type="component" value="Unassembled WGS sequence"/>
</dbReference>
<evidence type="ECO:0000313" key="2">
    <source>
        <dbReference type="EMBL" id="SEQ94005.1"/>
    </source>
</evidence>
<evidence type="ECO:0008006" key="4">
    <source>
        <dbReference type="Google" id="ProtNLM"/>
    </source>
</evidence>
<dbReference type="SUPFAM" id="SSF103473">
    <property type="entry name" value="MFS general substrate transporter"/>
    <property type="match status" value="1"/>
</dbReference>
<keyword evidence="1" id="KW-1133">Transmembrane helix</keyword>